<name>A0A6J4R000_9ACTN</name>
<sequence length="38" mass="4285">QGPRRRGPEPRQGGHQQGGRRGPQDPDRGGRRLRRAEV</sequence>
<evidence type="ECO:0000256" key="1">
    <source>
        <dbReference type="SAM" id="MobiDB-lite"/>
    </source>
</evidence>
<evidence type="ECO:0000313" key="2">
    <source>
        <dbReference type="EMBL" id="CAA9460224.1"/>
    </source>
</evidence>
<proteinExistence type="predicted"/>
<keyword evidence="2" id="KW-0689">Ribosomal protein</keyword>
<dbReference type="AlphaFoldDB" id="A0A6J4R000"/>
<feature type="non-terminal residue" evidence="2">
    <location>
        <position position="38"/>
    </location>
</feature>
<feature type="region of interest" description="Disordered" evidence="1">
    <location>
        <begin position="1"/>
        <end position="38"/>
    </location>
</feature>
<accession>A0A6J4R000</accession>
<feature type="non-terminal residue" evidence="2">
    <location>
        <position position="1"/>
    </location>
</feature>
<organism evidence="2">
    <name type="scientific">uncultured Rubrobacteraceae bacterium</name>
    <dbReference type="NCBI Taxonomy" id="349277"/>
    <lineage>
        <taxon>Bacteria</taxon>
        <taxon>Bacillati</taxon>
        <taxon>Actinomycetota</taxon>
        <taxon>Rubrobacteria</taxon>
        <taxon>Rubrobacterales</taxon>
        <taxon>Rubrobacteraceae</taxon>
        <taxon>environmental samples</taxon>
    </lineage>
</organism>
<dbReference type="EMBL" id="CADCVH010000070">
    <property type="protein sequence ID" value="CAA9460224.1"/>
    <property type="molecule type" value="Genomic_DNA"/>
</dbReference>
<protein>
    <submittedName>
        <fullName evidence="2">LSU ribosomal protein L7p/L12p (P1/P2)</fullName>
    </submittedName>
</protein>
<dbReference type="GO" id="GO:0005840">
    <property type="term" value="C:ribosome"/>
    <property type="evidence" value="ECO:0007669"/>
    <property type="project" value="UniProtKB-KW"/>
</dbReference>
<feature type="compositionally biased region" description="Basic and acidic residues" evidence="1">
    <location>
        <begin position="22"/>
        <end position="38"/>
    </location>
</feature>
<keyword evidence="2" id="KW-0687">Ribonucleoprotein</keyword>
<reference evidence="2" key="1">
    <citation type="submission" date="2020-02" db="EMBL/GenBank/DDBJ databases">
        <authorList>
            <person name="Meier V. D."/>
        </authorList>
    </citation>
    <scope>NUCLEOTIDE SEQUENCE</scope>
    <source>
        <strain evidence="2">AVDCRST_MAG02</strain>
    </source>
</reference>
<gene>
    <name evidence="2" type="ORF">AVDCRST_MAG02-2036</name>
</gene>